<proteinExistence type="predicted"/>
<name>K7F0T6_PELSI</name>
<reference evidence="3" key="2">
    <citation type="journal article" date="2013" name="Nat. Genet.">
        <title>The draft genomes of soft-shell turtle and green sea turtle yield insights into the development and evolution of the turtle-specific body plan.</title>
        <authorList>
            <person name="Wang Z."/>
            <person name="Pascual-Anaya J."/>
            <person name="Zadissa A."/>
            <person name="Li W."/>
            <person name="Niimura Y."/>
            <person name="Huang Z."/>
            <person name="Li C."/>
            <person name="White S."/>
            <person name="Xiong Z."/>
            <person name="Fang D."/>
            <person name="Wang B."/>
            <person name="Ming Y."/>
            <person name="Chen Y."/>
            <person name="Zheng Y."/>
            <person name="Kuraku S."/>
            <person name="Pignatelli M."/>
            <person name="Herrero J."/>
            <person name="Beal K."/>
            <person name="Nozawa M."/>
            <person name="Li Q."/>
            <person name="Wang J."/>
            <person name="Zhang H."/>
            <person name="Yu L."/>
            <person name="Shigenobu S."/>
            <person name="Wang J."/>
            <person name="Liu J."/>
            <person name="Flicek P."/>
            <person name="Searle S."/>
            <person name="Wang J."/>
            <person name="Kuratani S."/>
            <person name="Yin Y."/>
            <person name="Aken B."/>
            <person name="Zhang G."/>
            <person name="Irie N."/>
        </authorList>
    </citation>
    <scope>NUCLEOTIDE SEQUENCE [LARGE SCALE GENOMIC DNA]</scope>
    <source>
        <strain evidence="3">Daiwa-1</strain>
    </source>
</reference>
<dbReference type="OMA" id="CAPHACI"/>
<evidence type="ECO:0000256" key="1">
    <source>
        <dbReference type="SAM" id="MobiDB-lite"/>
    </source>
</evidence>
<feature type="compositionally biased region" description="Gly residues" evidence="1">
    <location>
        <begin position="365"/>
        <end position="375"/>
    </location>
</feature>
<keyword evidence="3" id="KW-1185">Reference proteome</keyword>
<sequence>MTAAGVLAGQPGLLPVLVRASPFLSLARPHPPLPPPPFRLPSLLPPSAFRLPSLLPPSLLPPGLPPSFAFRLASLPPSLLPPGLPFSLPPSAFRLASLPSSFRLPPALSPSAFCLPPALSPSLLPPGLPPSFAFRLASLPPSLLPPSAWPPFLPPSFRLPPGLPPSPGEAAGCTRSTCAPHACIGAQPSSLSHRQATSPPSCTLPLPSLSQPLPCYPAPFRAPLPNPLAPLECTASTCKAVHAGRKPAFDPCTRLMDVRCLRAAPCPRRVSQGGMRGLGNETGLHSGLVWEPRDRCQPCLFASEVPVWTRAEYPGPPAQSRRQRVNPHAPIALRSGEWRRGTRVEPPRNMGLTHRPARNQHPAGRGWGNAGTGVT</sequence>
<dbReference type="STRING" id="13735.ENSPSIP00000001646"/>
<reference evidence="2" key="3">
    <citation type="submission" date="2025-08" db="UniProtKB">
        <authorList>
            <consortium name="Ensembl"/>
        </authorList>
    </citation>
    <scope>IDENTIFICATION</scope>
</reference>
<dbReference type="Ensembl" id="ENSPSIT00000001651.1">
    <property type="protein sequence ID" value="ENSPSIP00000001646.1"/>
    <property type="gene ID" value="ENSPSIG00000001651.1"/>
</dbReference>
<feature type="region of interest" description="Disordered" evidence="1">
    <location>
        <begin position="341"/>
        <end position="375"/>
    </location>
</feature>
<dbReference type="HOGENOM" id="CLU_737621_0_0_1"/>
<protein>
    <submittedName>
        <fullName evidence="2">Uncharacterized protein</fullName>
    </submittedName>
</protein>
<reference evidence="2" key="4">
    <citation type="submission" date="2025-09" db="UniProtKB">
        <authorList>
            <consortium name="Ensembl"/>
        </authorList>
    </citation>
    <scope>IDENTIFICATION</scope>
</reference>
<reference evidence="3" key="1">
    <citation type="submission" date="2011-10" db="EMBL/GenBank/DDBJ databases">
        <authorList>
            <consortium name="Soft-shell Turtle Genome Consortium"/>
        </authorList>
    </citation>
    <scope>NUCLEOTIDE SEQUENCE [LARGE SCALE GENOMIC DNA]</scope>
    <source>
        <strain evidence="3">Daiwa-1</strain>
    </source>
</reference>
<dbReference type="EMBL" id="AGCU01102863">
    <property type="status" value="NOT_ANNOTATED_CDS"/>
    <property type="molecule type" value="Genomic_DNA"/>
</dbReference>
<dbReference type="Proteomes" id="UP000007267">
    <property type="component" value="Unassembled WGS sequence"/>
</dbReference>
<evidence type="ECO:0000313" key="3">
    <source>
        <dbReference type="Proteomes" id="UP000007267"/>
    </source>
</evidence>
<dbReference type="AlphaFoldDB" id="K7F0T6"/>
<evidence type="ECO:0000313" key="2">
    <source>
        <dbReference type="Ensembl" id="ENSPSIP00000001646.1"/>
    </source>
</evidence>
<accession>K7F0T6</accession>
<organism evidence="2 3">
    <name type="scientific">Pelodiscus sinensis</name>
    <name type="common">Chinese softshell turtle</name>
    <name type="synonym">Trionyx sinensis</name>
    <dbReference type="NCBI Taxonomy" id="13735"/>
    <lineage>
        <taxon>Eukaryota</taxon>
        <taxon>Metazoa</taxon>
        <taxon>Chordata</taxon>
        <taxon>Craniata</taxon>
        <taxon>Vertebrata</taxon>
        <taxon>Euteleostomi</taxon>
        <taxon>Archelosauria</taxon>
        <taxon>Testudinata</taxon>
        <taxon>Testudines</taxon>
        <taxon>Cryptodira</taxon>
        <taxon>Trionychia</taxon>
        <taxon>Trionychidae</taxon>
        <taxon>Pelodiscus</taxon>
    </lineage>
</organism>